<sequence>PDPIENYLQTVSQNQTNTTHCPHAEKNEWHSTVLPHYILVISVLGILLNVFVLGVFCFHKKPCSVAEIFLSNMAAADLILMAFMPFWAVYTAKGFNWPFPNPLCTVVTLSINMNAYCSIYFLVLISIDRYVALVHPLSHDGIRRPKYAKLCCVLVWCFGLLLSVPTLVYRKVKLYSNSYVCHLDYPNGTVRNLFSVMLIIFSFVIPISIISFCTFRIIQALNSRLSVGSNTKKKEQKATTLMLTVLLAFMICWVPFHLHKIVQMLVYAGVITDCTLLTIYNICLHIFMNLAFFNSVLNPVLYVMVGKNFRKKVRELFQQRRTNTTLSFNTTYKALENCRGFLMRRKGSEGTIHVHIDTPNMKTGSLI</sequence>
<dbReference type="OMA" id="YAKLACV"/>
<accession>G3P8R2</accession>
<keyword evidence="4 12" id="KW-1133">Transmembrane helix</keyword>
<protein>
    <recommendedName>
        <fullName evidence="13">G-protein coupled receptors family 1 profile domain-containing protein</fullName>
    </recommendedName>
</protein>
<dbReference type="InterPro" id="IPR000496">
    <property type="entry name" value="Brdyknn_rcpt"/>
</dbReference>
<organism evidence="14 15">
    <name type="scientific">Gasterosteus aculeatus aculeatus</name>
    <name type="common">three-spined stickleback</name>
    <dbReference type="NCBI Taxonomy" id="481459"/>
    <lineage>
        <taxon>Eukaryota</taxon>
        <taxon>Metazoa</taxon>
        <taxon>Chordata</taxon>
        <taxon>Craniata</taxon>
        <taxon>Vertebrata</taxon>
        <taxon>Euteleostomi</taxon>
        <taxon>Actinopterygii</taxon>
        <taxon>Neopterygii</taxon>
        <taxon>Teleostei</taxon>
        <taxon>Neoteleostei</taxon>
        <taxon>Acanthomorphata</taxon>
        <taxon>Eupercaria</taxon>
        <taxon>Perciformes</taxon>
        <taxon>Cottioidei</taxon>
        <taxon>Gasterosteales</taxon>
        <taxon>Gasterosteidae</taxon>
        <taxon>Gasterosteus</taxon>
    </lineage>
</organism>
<evidence type="ECO:0000256" key="10">
    <source>
        <dbReference type="ARBA" id="ARBA00023224"/>
    </source>
</evidence>
<keyword evidence="9" id="KW-0325">Glycoprotein</keyword>
<feature type="transmembrane region" description="Helical" evidence="12">
    <location>
        <begin position="37"/>
        <end position="58"/>
    </location>
</feature>
<evidence type="ECO:0000256" key="3">
    <source>
        <dbReference type="ARBA" id="ARBA00022692"/>
    </source>
</evidence>
<dbReference type="eggNOG" id="ENOG502QTX6">
    <property type="taxonomic scope" value="Eukaryota"/>
</dbReference>
<dbReference type="GO" id="GO:0016493">
    <property type="term" value="F:C-C chemokine receptor activity"/>
    <property type="evidence" value="ECO:0007669"/>
    <property type="project" value="TreeGrafter"/>
</dbReference>
<evidence type="ECO:0000256" key="6">
    <source>
        <dbReference type="ARBA" id="ARBA00023136"/>
    </source>
</evidence>
<dbReference type="InParanoid" id="G3P8R2"/>
<feature type="transmembrane region" description="Helical" evidence="12">
    <location>
        <begin position="70"/>
        <end position="89"/>
    </location>
</feature>
<dbReference type="GO" id="GO:0019957">
    <property type="term" value="F:C-C chemokine binding"/>
    <property type="evidence" value="ECO:0007669"/>
    <property type="project" value="TreeGrafter"/>
</dbReference>
<dbReference type="Ensembl" id="ENSGACT00000014011.2">
    <property type="protein sequence ID" value="ENSGACP00000013986.2"/>
    <property type="gene ID" value="ENSGACG00000010581.2"/>
</dbReference>
<keyword evidence="5 11" id="KW-0297">G-protein coupled receptor</keyword>
<dbReference type="Proteomes" id="UP000007635">
    <property type="component" value="Chromosome XV"/>
</dbReference>
<evidence type="ECO:0000256" key="5">
    <source>
        <dbReference type="ARBA" id="ARBA00023040"/>
    </source>
</evidence>
<dbReference type="Bgee" id="ENSGACG00000010581">
    <property type="expression patterns" value="Expressed in liver"/>
</dbReference>
<dbReference type="STRING" id="69293.ENSGACP00000013986"/>
<evidence type="ECO:0000256" key="8">
    <source>
        <dbReference type="ARBA" id="ARBA00023170"/>
    </source>
</evidence>
<reference evidence="14" key="3">
    <citation type="submission" date="2025-09" db="UniProtKB">
        <authorList>
            <consortium name="Ensembl"/>
        </authorList>
    </citation>
    <scope>IDENTIFICATION</scope>
</reference>
<evidence type="ECO:0000256" key="11">
    <source>
        <dbReference type="RuleBase" id="RU000688"/>
    </source>
</evidence>
<keyword evidence="6 12" id="KW-0472">Membrane</keyword>
<dbReference type="InterPro" id="IPR000276">
    <property type="entry name" value="GPCR_Rhodpsn"/>
</dbReference>
<reference evidence="14" key="2">
    <citation type="submission" date="2025-08" db="UniProtKB">
        <authorList>
            <consortium name="Ensembl"/>
        </authorList>
    </citation>
    <scope>IDENTIFICATION</scope>
</reference>
<dbReference type="GO" id="GO:0060326">
    <property type="term" value="P:cell chemotaxis"/>
    <property type="evidence" value="ECO:0007669"/>
    <property type="project" value="TreeGrafter"/>
</dbReference>
<feature type="transmembrane region" description="Helical" evidence="12">
    <location>
        <begin position="238"/>
        <end position="258"/>
    </location>
</feature>
<dbReference type="PRINTS" id="PR00237">
    <property type="entry name" value="GPCRRHODOPSN"/>
</dbReference>
<dbReference type="PROSITE" id="PS50262">
    <property type="entry name" value="G_PROTEIN_RECEP_F1_2"/>
    <property type="match status" value="1"/>
</dbReference>
<feature type="domain" description="G-protein coupled receptors family 1 profile" evidence="13">
    <location>
        <begin position="48"/>
        <end position="302"/>
    </location>
</feature>
<evidence type="ECO:0000313" key="14">
    <source>
        <dbReference type="Ensembl" id="ENSGACP00000013986.2"/>
    </source>
</evidence>
<evidence type="ECO:0000256" key="2">
    <source>
        <dbReference type="ARBA" id="ARBA00022475"/>
    </source>
</evidence>
<dbReference type="Pfam" id="PF00001">
    <property type="entry name" value="7tm_1"/>
    <property type="match status" value="1"/>
</dbReference>
<dbReference type="GO" id="GO:0007204">
    <property type="term" value="P:positive regulation of cytosolic calcium ion concentration"/>
    <property type="evidence" value="ECO:0007669"/>
    <property type="project" value="TreeGrafter"/>
</dbReference>
<dbReference type="SUPFAM" id="SSF81321">
    <property type="entry name" value="Family A G protein-coupled receptor-like"/>
    <property type="match status" value="1"/>
</dbReference>
<dbReference type="GO" id="GO:0019722">
    <property type="term" value="P:calcium-mediated signaling"/>
    <property type="evidence" value="ECO:0007669"/>
    <property type="project" value="TreeGrafter"/>
</dbReference>
<keyword evidence="2" id="KW-1003">Cell membrane</keyword>
<proteinExistence type="inferred from homology"/>
<keyword evidence="8 11" id="KW-0675">Receptor</keyword>
<evidence type="ECO:0000256" key="4">
    <source>
        <dbReference type="ARBA" id="ARBA00022989"/>
    </source>
</evidence>
<comment type="subcellular location">
    <subcellularLocation>
        <location evidence="1">Cell membrane</location>
        <topology evidence="1">Multi-pass membrane protein</topology>
    </subcellularLocation>
</comment>
<dbReference type="PROSITE" id="PS00237">
    <property type="entry name" value="G_PROTEIN_RECEP_F1_1"/>
    <property type="match status" value="1"/>
</dbReference>
<name>G3P8R2_GASAC</name>
<dbReference type="InterPro" id="IPR017452">
    <property type="entry name" value="GPCR_Rhodpsn_7TM"/>
</dbReference>
<dbReference type="PRINTS" id="PR00425">
    <property type="entry name" value="BRADYKININR"/>
</dbReference>
<evidence type="ECO:0000256" key="9">
    <source>
        <dbReference type="ARBA" id="ARBA00023180"/>
    </source>
</evidence>
<evidence type="ECO:0000259" key="13">
    <source>
        <dbReference type="PROSITE" id="PS50262"/>
    </source>
</evidence>
<keyword evidence="10 11" id="KW-0807">Transducer</keyword>
<dbReference type="GO" id="GO:0004947">
    <property type="term" value="F:bradykinin receptor activity"/>
    <property type="evidence" value="ECO:0007669"/>
    <property type="project" value="InterPro"/>
</dbReference>
<dbReference type="InterPro" id="IPR050119">
    <property type="entry name" value="CCR1-9-like"/>
</dbReference>
<evidence type="ECO:0000256" key="12">
    <source>
        <dbReference type="SAM" id="Phobius"/>
    </source>
</evidence>
<dbReference type="AlphaFoldDB" id="G3P8R2"/>
<dbReference type="GO" id="GO:0009897">
    <property type="term" value="C:external side of plasma membrane"/>
    <property type="evidence" value="ECO:0007669"/>
    <property type="project" value="TreeGrafter"/>
</dbReference>
<reference evidence="14 15" key="1">
    <citation type="journal article" date="2021" name="G3 (Bethesda)">
        <title>Improved contiguity of the threespine stickleback genome using long-read sequencing.</title>
        <authorList>
            <person name="Nath S."/>
            <person name="Shaw D.E."/>
            <person name="White M.A."/>
        </authorList>
    </citation>
    <scope>NUCLEOTIDE SEQUENCE [LARGE SCALE GENOMIC DNA]</scope>
    <source>
        <strain evidence="14 15">Lake Benthic</strain>
    </source>
</reference>
<dbReference type="Gene3D" id="1.20.1070.10">
    <property type="entry name" value="Rhodopsin 7-helix transmembrane proteins"/>
    <property type="match status" value="1"/>
</dbReference>
<evidence type="ECO:0000313" key="15">
    <source>
        <dbReference type="Proteomes" id="UP000007635"/>
    </source>
</evidence>
<comment type="similarity">
    <text evidence="11">Belongs to the G-protein coupled receptor 1 family.</text>
</comment>
<evidence type="ECO:0000256" key="7">
    <source>
        <dbReference type="ARBA" id="ARBA00023157"/>
    </source>
</evidence>
<dbReference type="GeneTree" id="ENSGT01130000278308"/>
<dbReference type="PANTHER" id="PTHR10489">
    <property type="entry name" value="CELL ADHESION MOLECULE"/>
    <property type="match status" value="1"/>
</dbReference>
<keyword evidence="15" id="KW-1185">Reference proteome</keyword>
<feature type="transmembrane region" description="Helical" evidence="12">
    <location>
        <begin position="147"/>
        <end position="169"/>
    </location>
</feature>
<feature type="transmembrane region" description="Helical" evidence="12">
    <location>
        <begin position="278"/>
        <end position="305"/>
    </location>
</feature>
<evidence type="ECO:0000256" key="1">
    <source>
        <dbReference type="ARBA" id="ARBA00004651"/>
    </source>
</evidence>
<dbReference type="PANTHER" id="PTHR10489:SF957">
    <property type="entry name" value="B2 BRADYKININ RECEPTOR"/>
    <property type="match status" value="1"/>
</dbReference>
<keyword evidence="7" id="KW-1015">Disulfide bond</keyword>
<dbReference type="GO" id="GO:0006955">
    <property type="term" value="P:immune response"/>
    <property type="evidence" value="ECO:0007669"/>
    <property type="project" value="TreeGrafter"/>
</dbReference>
<feature type="transmembrane region" description="Helical" evidence="12">
    <location>
        <begin position="193"/>
        <end position="218"/>
    </location>
</feature>
<keyword evidence="3 11" id="KW-0812">Transmembrane</keyword>
<feature type="transmembrane region" description="Helical" evidence="12">
    <location>
        <begin position="109"/>
        <end position="127"/>
    </location>
</feature>